<dbReference type="OrthoDB" id="428260at2759"/>
<dbReference type="InterPro" id="IPR001466">
    <property type="entry name" value="Beta-lactam-related"/>
</dbReference>
<dbReference type="Gene3D" id="3.40.710.10">
    <property type="entry name" value="DD-peptidase/beta-lactamase superfamily"/>
    <property type="match status" value="1"/>
</dbReference>
<proteinExistence type="inferred from homology"/>
<keyword evidence="5" id="KW-1185">Reference proteome</keyword>
<dbReference type="GO" id="GO:0016787">
    <property type="term" value="F:hydrolase activity"/>
    <property type="evidence" value="ECO:0007669"/>
    <property type="project" value="UniProtKB-KW"/>
</dbReference>
<dbReference type="Pfam" id="PF00144">
    <property type="entry name" value="Beta-lactamase"/>
    <property type="match status" value="1"/>
</dbReference>
<dbReference type="SUPFAM" id="SSF56601">
    <property type="entry name" value="beta-lactamase/transpeptidase-like"/>
    <property type="match status" value="1"/>
</dbReference>
<dbReference type="AlphaFoldDB" id="A0A2T3BAM6"/>
<dbReference type="EMBL" id="KZ679007">
    <property type="protein sequence ID" value="PSS25329.1"/>
    <property type="molecule type" value="Genomic_DNA"/>
</dbReference>
<sequence length="417" mass="46310">MATIEERIQAAVTALDIPGVVLVASEATGKFYYSNAIGASSLRPGGEPLHLDSVMWLASSTKIMTSIAALQCVERGQFTLDEDVTCLLPELKDIEILKGFEPGTQKPILVKATKKITLRHLLSHTSGLAYDIFTPILQRWRKSRGEETHFTSGSLIYRCSVPLLFEPGELWSYSPGLDWAGLMIERANHTTLEDYMQQHIWGPLSITNISFRPSQRPGMLSRLCEMSERQGGINRFGTPLEPSTRVTASAETVWDVDMPEDCGGAGAYGSLVGFQKILHALAAGDERLLGAEMRDELFRPQLSDTAQAHFSQLRKFKELNDIYGVTRDDRVGHALGGVVMLEDMEGRRRKGTLSWQGMPNVYWWVDRAAGMSGVYGSQVIPTGDPKSLALFWDFERAMYEKAEKAREETESIDGGLE</sequence>
<reference evidence="4 5" key="1">
    <citation type="journal article" date="2018" name="New Phytol.">
        <title>Comparative genomics and transcriptomics depict ericoid mycorrhizal fungi as versatile saprotrophs and plant mutualists.</title>
        <authorList>
            <person name="Martino E."/>
            <person name="Morin E."/>
            <person name="Grelet G.A."/>
            <person name="Kuo A."/>
            <person name="Kohler A."/>
            <person name="Daghino S."/>
            <person name="Barry K.W."/>
            <person name="Cichocki N."/>
            <person name="Clum A."/>
            <person name="Dockter R.B."/>
            <person name="Hainaut M."/>
            <person name="Kuo R.C."/>
            <person name="LaButti K."/>
            <person name="Lindahl B.D."/>
            <person name="Lindquist E.A."/>
            <person name="Lipzen A."/>
            <person name="Khouja H.R."/>
            <person name="Magnuson J."/>
            <person name="Murat C."/>
            <person name="Ohm R.A."/>
            <person name="Singer S.W."/>
            <person name="Spatafora J.W."/>
            <person name="Wang M."/>
            <person name="Veneault-Fourrey C."/>
            <person name="Henrissat B."/>
            <person name="Grigoriev I.V."/>
            <person name="Martin F.M."/>
            <person name="Perotto S."/>
        </authorList>
    </citation>
    <scope>NUCLEOTIDE SEQUENCE [LARGE SCALE GENOMIC DNA]</scope>
    <source>
        <strain evidence="4 5">ATCC 22711</strain>
    </source>
</reference>
<evidence type="ECO:0000313" key="5">
    <source>
        <dbReference type="Proteomes" id="UP000241818"/>
    </source>
</evidence>
<dbReference type="Proteomes" id="UP000241818">
    <property type="component" value="Unassembled WGS sequence"/>
</dbReference>
<keyword evidence="2" id="KW-0378">Hydrolase</keyword>
<evidence type="ECO:0000256" key="1">
    <source>
        <dbReference type="ARBA" id="ARBA00009009"/>
    </source>
</evidence>
<protein>
    <recommendedName>
        <fullName evidence="3">Beta-lactamase-related domain-containing protein</fullName>
    </recommendedName>
</protein>
<dbReference type="GeneID" id="36574376"/>
<name>A0A2T3BAM6_AMORE</name>
<organism evidence="4 5">
    <name type="scientific">Amorphotheca resinae ATCC 22711</name>
    <dbReference type="NCBI Taxonomy" id="857342"/>
    <lineage>
        <taxon>Eukaryota</taxon>
        <taxon>Fungi</taxon>
        <taxon>Dikarya</taxon>
        <taxon>Ascomycota</taxon>
        <taxon>Pezizomycotina</taxon>
        <taxon>Leotiomycetes</taxon>
        <taxon>Helotiales</taxon>
        <taxon>Amorphothecaceae</taxon>
        <taxon>Amorphotheca</taxon>
    </lineage>
</organism>
<dbReference type="RefSeq" id="XP_024723928.1">
    <property type="nucleotide sequence ID" value="XM_024866295.1"/>
</dbReference>
<dbReference type="STRING" id="857342.A0A2T3BAM6"/>
<dbReference type="PANTHER" id="PTHR43283">
    <property type="entry name" value="BETA-LACTAMASE-RELATED"/>
    <property type="match status" value="1"/>
</dbReference>
<accession>A0A2T3BAM6</accession>
<evidence type="ECO:0000256" key="2">
    <source>
        <dbReference type="ARBA" id="ARBA00022801"/>
    </source>
</evidence>
<dbReference type="InterPro" id="IPR012338">
    <property type="entry name" value="Beta-lactam/transpept-like"/>
</dbReference>
<comment type="similarity">
    <text evidence="1">Belongs to the class-A beta-lactamase family.</text>
</comment>
<feature type="domain" description="Beta-lactamase-related" evidence="3">
    <location>
        <begin position="6"/>
        <end position="375"/>
    </location>
</feature>
<evidence type="ECO:0000313" key="4">
    <source>
        <dbReference type="EMBL" id="PSS25329.1"/>
    </source>
</evidence>
<dbReference type="InterPro" id="IPR050789">
    <property type="entry name" value="Diverse_Enzym_Activities"/>
</dbReference>
<dbReference type="InParanoid" id="A0A2T3BAM6"/>
<gene>
    <name evidence="4" type="ORF">M430DRAFT_33084</name>
</gene>
<dbReference type="PANTHER" id="PTHR43283:SF17">
    <property type="entry name" value="(LOVD), PUTATIVE (AFU_ORTHOLOGUE AFUA_5G00920)-RELATED"/>
    <property type="match status" value="1"/>
</dbReference>
<evidence type="ECO:0000259" key="3">
    <source>
        <dbReference type="Pfam" id="PF00144"/>
    </source>
</evidence>